<evidence type="ECO:0000313" key="5">
    <source>
        <dbReference type="Proteomes" id="UP001159427"/>
    </source>
</evidence>
<dbReference type="CDD" id="cd05400">
    <property type="entry name" value="NT_2-5OAS_ClassI-CCAase"/>
    <property type="match status" value="1"/>
</dbReference>
<feature type="domain" description="C2H2-type" evidence="3">
    <location>
        <begin position="29"/>
        <end position="57"/>
    </location>
</feature>
<dbReference type="PROSITE" id="PS50157">
    <property type="entry name" value="ZINC_FINGER_C2H2_2"/>
    <property type="match status" value="1"/>
</dbReference>
<evidence type="ECO:0000256" key="2">
    <source>
        <dbReference type="PROSITE-ProRule" id="PRU00042"/>
    </source>
</evidence>
<dbReference type="InterPro" id="IPR043519">
    <property type="entry name" value="NT_sf"/>
</dbReference>
<dbReference type="InterPro" id="IPR006116">
    <property type="entry name" value="NT_2-5OAS_ClassI-CCAase"/>
</dbReference>
<keyword evidence="2" id="KW-0479">Metal-binding</keyword>
<dbReference type="PANTHER" id="PTHR11258:SF11">
    <property type="entry name" value="C2H2-TYPE DOMAIN-CONTAINING PROTEIN"/>
    <property type="match status" value="1"/>
</dbReference>
<dbReference type="InterPro" id="IPR013087">
    <property type="entry name" value="Znf_C2H2_type"/>
</dbReference>
<dbReference type="PANTHER" id="PTHR11258">
    <property type="entry name" value="2-5 OLIGOADENYLATE SYNTHETASE"/>
    <property type="match status" value="1"/>
</dbReference>
<feature type="non-terminal residue" evidence="4">
    <location>
        <position position="1"/>
    </location>
</feature>
<dbReference type="Proteomes" id="UP001159427">
    <property type="component" value="Unassembled WGS sequence"/>
</dbReference>
<dbReference type="PROSITE" id="PS00028">
    <property type="entry name" value="ZINC_FINGER_C2H2_1"/>
    <property type="match status" value="1"/>
</dbReference>
<dbReference type="Gene3D" id="3.30.160.60">
    <property type="entry name" value="Classic Zinc Finger"/>
    <property type="match status" value="1"/>
</dbReference>
<dbReference type="Gene3D" id="3.30.460.10">
    <property type="entry name" value="Beta Polymerase, domain 2"/>
    <property type="match status" value="2"/>
</dbReference>
<organism evidence="4 5">
    <name type="scientific">Porites evermanni</name>
    <dbReference type="NCBI Taxonomy" id="104178"/>
    <lineage>
        <taxon>Eukaryota</taxon>
        <taxon>Metazoa</taxon>
        <taxon>Cnidaria</taxon>
        <taxon>Anthozoa</taxon>
        <taxon>Hexacorallia</taxon>
        <taxon>Scleractinia</taxon>
        <taxon>Fungiina</taxon>
        <taxon>Poritidae</taxon>
        <taxon>Porites</taxon>
    </lineage>
</organism>
<sequence>LASFAHWLLLEMRRSQCCELEMDSPLESFKCSFCSKRFSTENGSDSHQRAVHSVKYSQLKPFACPVCPKRIATENDLKHHVENAGKRHKKMTGDIFCSYPFCKRKFQSQYEYTPRAQKQHLDNPGNWHDIKGLLDRALTSVEVNKFISDYLQPDKEFRSLYNEAIDSLHRELPRLNTSYGSHKLIEGGSIAKGTALKKHSDLDCVMVMNSIKDAKQLSRKLPVILTDLESRLNRSWKGDPWQLKSIEKPKYLVKFKMSRSSEDVKVDLLPRFEAKVGTDAEKAEFYRQMMRDEENWEYYSAALVKLQVKFVDKLPANVKDLIRLVKYWRKTYIPQIDHERLPPSYLLELLTIHAWEKANCPKKFNIKIGFKVVMKLLEKHRNLRVSWDDNYSKSIFSENSDILHFSLKDPHVIDPANPTNNLYDAVDCWDKVEKVAKETMRKPLLSDVLWSCYLTNISLNFLIVCLVSGDIRDYSTLDLNKFIRDELQPNEEFHRLFNDAVDSLYRELQRDLQGTEYAVHNLIKGGSIAKGTAIKNDADLDCVMVMNSIDDASQLRRKLPAIKRRLESCLRGSIGGSWKLASEQKETRFSLQFSMSRYPGESVDVDLLPTFEANVRDIDERERFYRNMLDDTTNWQYYSAALVLIQRHFVTERPALVKDLIRLVKYWRKTFLPKKRGKRLPPSYLLELLTIHAWENANRPERFDVKIGFKAVMEALKNHQRLCVSWGNYYREDLIPSRYTFMEFLKLIILFMAYFRFLHCSLKRGPYIIDPANPTKNLYDDVNCWPEVKRVAEETTQKPLLRKVSLSANWK</sequence>
<dbReference type="SMART" id="SM00355">
    <property type="entry name" value="ZnF_C2H2"/>
    <property type="match status" value="2"/>
</dbReference>
<dbReference type="Pfam" id="PF10421">
    <property type="entry name" value="OAS1_C"/>
    <property type="match status" value="2"/>
</dbReference>
<dbReference type="Gene3D" id="1.10.1410.20">
    <property type="entry name" value="2'-5'-oligoadenylate synthetase 1, domain 2"/>
    <property type="match status" value="2"/>
</dbReference>
<name>A0ABN8LNW0_9CNID</name>
<evidence type="ECO:0000313" key="4">
    <source>
        <dbReference type="EMBL" id="CAH3018742.1"/>
    </source>
</evidence>
<keyword evidence="2" id="KW-0863">Zinc-finger</keyword>
<keyword evidence="5" id="KW-1185">Reference proteome</keyword>
<dbReference type="PROSITE" id="PS50152">
    <property type="entry name" value="25A_SYNTH_3"/>
    <property type="match status" value="2"/>
</dbReference>
<accession>A0ABN8LNW0</accession>
<comment type="similarity">
    <text evidence="1">Belongs to the 2-5A synthase family.</text>
</comment>
<reference evidence="4 5" key="1">
    <citation type="submission" date="2022-05" db="EMBL/GenBank/DDBJ databases">
        <authorList>
            <consortium name="Genoscope - CEA"/>
            <person name="William W."/>
        </authorList>
    </citation>
    <scope>NUCLEOTIDE SEQUENCE [LARGE SCALE GENOMIC DNA]</scope>
</reference>
<dbReference type="SUPFAM" id="SSF57667">
    <property type="entry name" value="beta-beta-alpha zinc fingers"/>
    <property type="match status" value="1"/>
</dbReference>
<dbReference type="InterPro" id="IPR036236">
    <property type="entry name" value="Znf_C2H2_sf"/>
</dbReference>
<comment type="caution">
    <text evidence="4">The sequence shown here is derived from an EMBL/GenBank/DDBJ whole genome shotgun (WGS) entry which is preliminary data.</text>
</comment>
<protein>
    <recommendedName>
        <fullName evidence="3">C2H2-type domain-containing protein</fullName>
    </recommendedName>
</protein>
<dbReference type="EMBL" id="CALNXI010000095">
    <property type="protein sequence ID" value="CAH3018742.1"/>
    <property type="molecule type" value="Genomic_DNA"/>
</dbReference>
<evidence type="ECO:0000256" key="1">
    <source>
        <dbReference type="ARBA" id="ARBA00009526"/>
    </source>
</evidence>
<dbReference type="SUPFAM" id="SSF81301">
    <property type="entry name" value="Nucleotidyltransferase"/>
    <property type="match status" value="2"/>
</dbReference>
<evidence type="ECO:0000259" key="3">
    <source>
        <dbReference type="PROSITE" id="PS50157"/>
    </source>
</evidence>
<dbReference type="InterPro" id="IPR018952">
    <property type="entry name" value="2-5-oligoAdlate_synth_1_dom2/C"/>
</dbReference>
<dbReference type="SUPFAM" id="SSF81631">
    <property type="entry name" value="PAP/OAS1 substrate-binding domain"/>
    <property type="match status" value="2"/>
</dbReference>
<proteinExistence type="inferred from homology"/>
<gene>
    <name evidence="4" type="ORF">PEVE_00044560</name>
</gene>
<keyword evidence="2" id="KW-0862">Zinc</keyword>